<proteinExistence type="predicted"/>
<protein>
    <submittedName>
        <fullName evidence="2">Acetyl-CoA hydrolase</fullName>
    </submittedName>
</protein>
<sequence>MSNVVSSVEACVDHIIDSVGPDIKLGAPLGLGKPVQLINALYHRVAADPSLSLHIYTALCLEVPRPQSSIEEGLAGPILQRMFGDYEELAFLEPFKRDQLPPNIQLSELYFKAGSMKNNQRAQQNYISSNYTHICRDMLAAGVNVMAQMVAARGSDDALRLSFSCNPDVSLEMLETLQQLDRPFAFVAQVHSDLPFMEHDAEVGSECFDCIVHNTEYDRTLFAVPNAAVPLRDYAAALHASSLIVDGGTLQIGIGSLGDAVAHACILRQQDNAIYRRLLDDLSHEPLSDQRDTGVFEQGLYVSTEMFVNGMMHLLEQGVVKRRVYDNLALQQGLNSGAISERIDSQLWGFAREHGILPRTLDQTSLATSQYWGIVPDTLTLRDDALHFAGDVLANDLDDPGTRATLLEACVGKHLRHGRVLHGGFFLGPRDFYQKLRDLGPDEHERICMTGVRRTNQLLLDYPLYCAQRRHARFINTGMLAALNGAVASDALEDGTVISGVGGQYNFVAMAHDLPGARSVLCIRATRGEGKALRSNIVPFYGYTTIPKHLRDFIVTEYGVADLRGQSDCEVIKRMINIADSRFQPELLKFAREHGKVPQDYDIPAAARNNTPEKLEAILRPQMRAAVLPEYPFGTELTPEEQALGASLRHIKSLSEEPTHFLSSAFKALLHRADEEAARPFLERVHLDHPGTTREFLVQQLLLLELEQRGMLKVS</sequence>
<dbReference type="InterPro" id="IPR037171">
    <property type="entry name" value="NagB/RpiA_transferase-like"/>
</dbReference>
<dbReference type="GO" id="GO:0008775">
    <property type="term" value="F:acetate CoA-transferase activity"/>
    <property type="evidence" value="ECO:0007669"/>
    <property type="project" value="InterPro"/>
</dbReference>
<dbReference type="EMBL" id="VTUX01000002">
    <property type="protein sequence ID" value="KAA1193041.1"/>
    <property type="molecule type" value="Genomic_DNA"/>
</dbReference>
<evidence type="ECO:0000313" key="2">
    <source>
        <dbReference type="EMBL" id="KAA1193041.1"/>
    </source>
</evidence>
<dbReference type="InterPro" id="IPR046433">
    <property type="entry name" value="ActCoA_hydro"/>
</dbReference>
<dbReference type="GO" id="GO:0016787">
    <property type="term" value="F:hydrolase activity"/>
    <property type="evidence" value="ECO:0007669"/>
    <property type="project" value="UniProtKB-KW"/>
</dbReference>
<reference evidence="2 3" key="1">
    <citation type="submission" date="2019-09" db="EMBL/GenBank/DDBJ databases">
        <authorList>
            <person name="Chen X.-Y."/>
        </authorList>
    </citation>
    <scope>NUCLEOTIDE SEQUENCE [LARGE SCALE GENOMIC DNA]</scope>
    <source>
        <strain evidence="2 3">NY5</strain>
    </source>
</reference>
<dbReference type="Proteomes" id="UP000323708">
    <property type="component" value="Unassembled WGS sequence"/>
</dbReference>
<dbReference type="SUPFAM" id="SSF100950">
    <property type="entry name" value="NagB/RpiA/CoA transferase-like"/>
    <property type="match status" value="1"/>
</dbReference>
<keyword evidence="2" id="KW-0378">Hydrolase</keyword>
<dbReference type="InterPro" id="IPR026888">
    <property type="entry name" value="AcetylCoA_hyd_C"/>
</dbReference>
<feature type="domain" description="Acetyl-CoA hydrolase/transferase C-terminal" evidence="1">
    <location>
        <begin position="428"/>
        <end position="589"/>
    </location>
</feature>
<dbReference type="RefSeq" id="WP_149610150.1">
    <property type="nucleotide sequence ID" value="NZ_VTUX01000002.1"/>
</dbReference>
<dbReference type="GO" id="GO:0006083">
    <property type="term" value="P:acetate metabolic process"/>
    <property type="evidence" value="ECO:0007669"/>
    <property type="project" value="InterPro"/>
</dbReference>
<dbReference type="PANTHER" id="PTHR21432">
    <property type="entry name" value="ACETYL-COA HYDROLASE-RELATED"/>
    <property type="match status" value="1"/>
</dbReference>
<evidence type="ECO:0000313" key="3">
    <source>
        <dbReference type="Proteomes" id="UP000323708"/>
    </source>
</evidence>
<dbReference type="Pfam" id="PF13336">
    <property type="entry name" value="AcetylCoA_hyd_C"/>
    <property type="match status" value="1"/>
</dbReference>
<gene>
    <name evidence="2" type="ORF">F0M18_04120</name>
</gene>
<comment type="caution">
    <text evidence="2">The sequence shown here is derived from an EMBL/GenBank/DDBJ whole genome shotgun (WGS) entry which is preliminary data.</text>
</comment>
<dbReference type="Gene3D" id="3.40.1080.20">
    <property type="entry name" value="Acetyl-CoA hydrolase/transferase C-terminal domain"/>
    <property type="match status" value="1"/>
</dbReference>
<dbReference type="Gene3D" id="3.30.750.70">
    <property type="entry name" value="4-hydroxybutyrate coenzyme like domains"/>
    <property type="match status" value="1"/>
</dbReference>
<evidence type="ECO:0000259" key="1">
    <source>
        <dbReference type="Pfam" id="PF13336"/>
    </source>
</evidence>
<dbReference type="PANTHER" id="PTHR21432:SF20">
    <property type="entry name" value="ACETYL-COA HYDROLASE"/>
    <property type="match status" value="1"/>
</dbReference>
<dbReference type="AlphaFoldDB" id="A0A5B0X456"/>
<dbReference type="InterPro" id="IPR038460">
    <property type="entry name" value="AcetylCoA_hyd_C_sf"/>
</dbReference>
<name>A0A5B0X456_9GAMM</name>
<accession>A0A5B0X456</accession>
<dbReference type="Gene3D" id="3.40.1080.10">
    <property type="entry name" value="Glutaconate Coenzyme A-transferase"/>
    <property type="match status" value="1"/>
</dbReference>
<keyword evidence="3" id="KW-1185">Reference proteome</keyword>
<organism evidence="2 3">
    <name type="scientific">Pseudohalioglobus sediminis</name>
    <dbReference type="NCBI Taxonomy" id="2606449"/>
    <lineage>
        <taxon>Bacteria</taxon>
        <taxon>Pseudomonadati</taxon>
        <taxon>Pseudomonadota</taxon>
        <taxon>Gammaproteobacteria</taxon>
        <taxon>Cellvibrionales</taxon>
        <taxon>Halieaceae</taxon>
        <taxon>Pseudohalioglobus</taxon>
    </lineage>
</organism>